<dbReference type="PROSITE" id="PS51330">
    <property type="entry name" value="DHFR_2"/>
    <property type="match status" value="1"/>
</dbReference>
<dbReference type="GO" id="GO:0046655">
    <property type="term" value="P:folic acid metabolic process"/>
    <property type="evidence" value="ECO:0007669"/>
    <property type="project" value="TreeGrafter"/>
</dbReference>
<sequence length="178" mass="19556">MTSSRSPRIALIAALTRNLTIGRSGGMPWHLPQDLRHFKEKTMGSRMIMGSRTWASLPGLLPGREHVVVSSRALELPGQVILVSSLEQALALPSRSEAKDGAETVFVIGGGQVYAQALPFATDLYLTEIHTDIEGDTHFPAWNKSDFVEQSRQSHSAPLEKDGPAVPFDFVHYKRHAT</sequence>
<evidence type="ECO:0000256" key="6">
    <source>
        <dbReference type="ARBA" id="ARBA00023002"/>
    </source>
</evidence>
<dbReference type="GO" id="GO:0006730">
    <property type="term" value="P:one-carbon metabolic process"/>
    <property type="evidence" value="ECO:0007669"/>
    <property type="project" value="UniProtKB-KW"/>
</dbReference>
<proteinExistence type="inferred from homology"/>
<keyword evidence="5 8" id="KW-0521">NADP</keyword>
<evidence type="ECO:0000256" key="5">
    <source>
        <dbReference type="ARBA" id="ARBA00022857"/>
    </source>
</evidence>
<comment type="function">
    <text evidence="7 8">Key enzyme in folate metabolism. Catalyzes an essential reaction for de novo glycine and purine synthesis, and for DNA precursor synthesis.</text>
</comment>
<dbReference type="Proteomes" id="UP000308917">
    <property type="component" value="Unassembled WGS sequence"/>
</dbReference>
<dbReference type="GO" id="GO:0046654">
    <property type="term" value="P:tetrahydrofolate biosynthetic process"/>
    <property type="evidence" value="ECO:0007669"/>
    <property type="project" value="UniProtKB-UniPathway"/>
</dbReference>
<dbReference type="CDD" id="cd00209">
    <property type="entry name" value="DHFR"/>
    <property type="match status" value="1"/>
</dbReference>
<dbReference type="PIRSF" id="PIRSF000194">
    <property type="entry name" value="DHFR"/>
    <property type="match status" value="1"/>
</dbReference>
<dbReference type="GO" id="GO:0004146">
    <property type="term" value="F:dihydrofolate reductase activity"/>
    <property type="evidence" value="ECO:0007669"/>
    <property type="project" value="UniProtKB-EC"/>
</dbReference>
<dbReference type="RefSeq" id="WP_136572940.1">
    <property type="nucleotide sequence ID" value="NZ_STFG01000005.1"/>
</dbReference>
<evidence type="ECO:0000256" key="3">
    <source>
        <dbReference type="ARBA" id="ARBA00012856"/>
    </source>
</evidence>
<protein>
    <recommendedName>
        <fullName evidence="3 8">Dihydrofolate reductase</fullName>
        <ecNumber evidence="3 8">1.5.1.3</ecNumber>
    </recommendedName>
</protein>
<dbReference type="EMBL" id="STFG01000005">
    <property type="protein sequence ID" value="THU02739.1"/>
    <property type="molecule type" value="Genomic_DNA"/>
</dbReference>
<dbReference type="GO" id="GO:0050661">
    <property type="term" value="F:NADP binding"/>
    <property type="evidence" value="ECO:0007669"/>
    <property type="project" value="InterPro"/>
</dbReference>
<dbReference type="UniPathway" id="UPA00077">
    <property type="reaction ID" value="UER00158"/>
</dbReference>
<dbReference type="GO" id="GO:0005829">
    <property type="term" value="C:cytosol"/>
    <property type="evidence" value="ECO:0007669"/>
    <property type="project" value="TreeGrafter"/>
</dbReference>
<dbReference type="InterPro" id="IPR024072">
    <property type="entry name" value="DHFR-like_dom_sf"/>
</dbReference>
<dbReference type="EC" id="1.5.1.3" evidence="3 8"/>
<evidence type="ECO:0000256" key="4">
    <source>
        <dbReference type="ARBA" id="ARBA00022563"/>
    </source>
</evidence>
<reference evidence="10 11" key="1">
    <citation type="journal article" date="2015" name="Antonie Van Leeuwenhoek">
        <title>Lampropedia puyangensis sp. nov., isolated from symptomatic bark of Populus ? euramericana canker and emended description of Lampropedia hyalina (Ehrenberg 1832) Lee et al. 2004.</title>
        <authorList>
            <person name="Li Y."/>
            <person name="Wang T."/>
            <person name="Piao C.G."/>
            <person name="Wang L.F."/>
            <person name="Tian G.Z."/>
            <person name="Zhu T.H."/>
            <person name="Guo M.W."/>
        </authorList>
    </citation>
    <scope>NUCLEOTIDE SEQUENCE [LARGE SCALE GENOMIC DNA]</scope>
    <source>
        <strain evidence="10 11">2-bin</strain>
    </source>
</reference>
<evidence type="ECO:0000259" key="9">
    <source>
        <dbReference type="PROSITE" id="PS51330"/>
    </source>
</evidence>
<dbReference type="InterPro" id="IPR012259">
    <property type="entry name" value="DHFR"/>
</dbReference>
<comment type="similarity">
    <text evidence="2 8">Belongs to the dihydrofolate reductase family.</text>
</comment>
<dbReference type="InterPro" id="IPR001796">
    <property type="entry name" value="DHFR_dom"/>
</dbReference>
<dbReference type="OrthoDB" id="9804315at2"/>
<name>A0A4S8F6K3_9BURK</name>
<keyword evidence="4 8" id="KW-0554">One-carbon metabolism</keyword>
<evidence type="ECO:0000256" key="2">
    <source>
        <dbReference type="ARBA" id="ARBA00009539"/>
    </source>
</evidence>
<organism evidence="10 11">
    <name type="scientific">Lampropedia puyangensis</name>
    <dbReference type="NCBI Taxonomy" id="1330072"/>
    <lineage>
        <taxon>Bacteria</taxon>
        <taxon>Pseudomonadati</taxon>
        <taxon>Pseudomonadota</taxon>
        <taxon>Betaproteobacteria</taxon>
        <taxon>Burkholderiales</taxon>
        <taxon>Comamonadaceae</taxon>
        <taxon>Lampropedia</taxon>
    </lineage>
</organism>
<keyword evidence="11" id="KW-1185">Reference proteome</keyword>
<comment type="caution">
    <text evidence="10">The sequence shown here is derived from an EMBL/GenBank/DDBJ whole genome shotgun (WGS) entry which is preliminary data.</text>
</comment>
<dbReference type="AlphaFoldDB" id="A0A4S8F6K3"/>
<feature type="domain" description="DHFR" evidence="9">
    <location>
        <begin position="8"/>
        <end position="175"/>
    </location>
</feature>
<dbReference type="SUPFAM" id="SSF53597">
    <property type="entry name" value="Dihydrofolate reductase-like"/>
    <property type="match status" value="1"/>
</dbReference>
<dbReference type="PANTHER" id="PTHR48069:SF3">
    <property type="entry name" value="DIHYDROFOLATE REDUCTASE"/>
    <property type="match status" value="1"/>
</dbReference>
<dbReference type="PANTHER" id="PTHR48069">
    <property type="entry name" value="DIHYDROFOLATE REDUCTASE"/>
    <property type="match status" value="1"/>
</dbReference>
<comment type="catalytic activity">
    <reaction evidence="8">
        <text>(6S)-5,6,7,8-tetrahydrofolate + NADP(+) = 7,8-dihydrofolate + NADPH + H(+)</text>
        <dbReference type="Rhea" id="RHEA:15009"/>
        <dbReference type="ChEBI" id="CHEBI:15378"/>
        <dbReference type="ChEBI" id="CHEBI:57451"/>
        <dbReference type="ChEBI" id="CHEBI:57453"/>
        <dbReference type="ChEBI" id="CHEBI:57783"/>
        <dbReference type="ChEBI" id="CHEBI:58349"/>
        <dbReference type="EC" id="1.5.1.3"/>
    </reaction>
</comment>
<dbReference type="Pfam" id="PF00186">
    <property type="entry name" value="DHFR_1"/>
    <property type="match status" value="1"/>
</dbReference>
<evidence type="ECO:0000256" key="8">
    <source>
        <dbReference type="PIRNR" id="PIRNR000194"/>
    </source>
</evidence>
<dbReference type="GO" id="GO:0046452">
    <property type="term" value="P:dihydrofolate metabolic process"/>
    <property type="evidence" value="ECO:0007669"/>
    <property type="project" value="TreeGrafter"/>
</dbReference>
<evidence type="ECO:0000256" key="1">
    <source>
        <dbReference type="ARBA" id="ARBA00004903"/>
    </source>
</evidence>
<evidence type="ECO:0000313" key="10">
    <source>
        <dbReference type="EMBL" id="THU02739.1"/>
    </source>
</evidence>
<evidence type="ECO:0000313" key="11">
    <source>
        <dbReference type="Proteomes" id="UP000308917"/>
    </source>
</evidence>
<dbReference type="Gene3D" id="3.40.430.10">
    <property type="entry name" value="Dihydrofolate Reductase, subunit A"/>
    <property type="match status" value="1"/>
</dbReference>
<gene>
    <name evidence="10" type="ORF">E9531_06440</name>
</gene>
<accession>A0A4S8F6K3</accession>
<comment type="pathway">
    <text evidence="1 8">Cofactor biosynthesis; tetrahydrofolate biosynthesis; 5,6,7,8-tetrahydrofolate from 7,8-dihydrofolate: step 1/1.</text>
</comment>
<keyword evidence="6 8" id="KW-0560">Oxidoreductase</keyword>
<evidence type="ECO:0000256" key="7">
    <source>
        <dbReference type="ARBA" id="ARBA00025067"/>
    </source>
</evidence>
<dbReference type="PRINTS" id="PR00070">
    <property type="entry name" value="DHFR"/>
</dbReference>